<dbReference type="KEGG" id="plig:NAG76_16920"/>
<dbReference type="EMBL" id="CP097899">
    <property type="protein sequence ID" value="URN93501.1"/>
    <property type="molecule type" value="Genomic_DNA"/>
</dbReference>
<proteinExistence type="predicted"/>
<reference evidence="1" key="1">
    <citation type="submission" date="2022-05" db="EMBL/GenBank/DDBJ databases">
        <title>Novel bacterial taxa in a minimal lignocellulolytic consortium and its capacity to transform plastics disclosed by genome-resolved metagenomics.</title>
        <authorList>
            <person name="Rodriguez C.A.D."/>
            <person name="Diaz-Garcia L."/>
            <person name="Herrera K."/>
            <person name="Tarazona N.A."/>
            <person name="Sproer C."/>
            <person name="Overmann J."/>
            <person name="Jimenez D.J."/>
        </authorList>
    </citation>
    <scope>NUCLEOTIDE SEQUENCE</scope>
    <source>
        <strain evidence="1">MAG5</strain>
    </source>
</reference>
<sequence length="146" mass="16854">MFHIIFNEDTVEISENGSITGELYFQLEDRFFPFENWNDFIVVILSWWNKSANLLANASVGTTVNFVYMDGPYVVRGKKSDDGNLIQLSFLERTSNGEVLIEITDVEIQTLRNSIRKISNEVLKNQLICNRQNNDDIIELKKVMSL</sequence>
<dbReference type="AlphaFoldDB" id="A0A9J6ZBI1"/>
<gene>
    <name evidence="1" type="ORF">NAG76_16920</name>
</gene>
<evidence type="ECO:0000313" key="2">
    <source>
        <dbReference type="Proteomes" id="UP001056756"/>
    </source>
</evidence>
<evidence type="ECO:0000313" key="1">
    <source>
        <dbReference type="EMBL" id="URN93501.1"/>
    </source>
</evidence>
<protein>
    <submittedName>
        <fullName evidence="1">Uncharacterized protein</fullName>
    </submittedName>
</protein>
<name>A0A9J6ZBI1_9BACL</name>
<accession>A0A9J6ZBI1</accession>
<organism evidence="1 2">
    <name type="scientific">Candidatus Pristimantibacillus lignocellulolyticus</name>
    <dbReference type="NCBI Taxonomy" id="2994561"/>
    <lineage>
        <taxon>Bacteria</taxon>
        <taxon>Bacillati</taxon>
        <taxon>Bacillota</taxon>
        <taxon>Bacilli</taxon>
        <taxon>Bacillales</taxon>
        <taxon>Paenibacillaceae</taxon>
        <taxon>Candidatus Pristimantibacillus</taxon>
    </lineage>
</organism>
<dbReference type="Proteomes" id="UP001056756">
    <property type="component" value="Chromosome"/>
</dbReference>